<dbReference type="AlphaFoldDB" id="A0A382A5I4"/>
<accession>A0A382A5I4</accession>
<evidence type="ECO:0000313" key="1">
    <source>
        <dbReference type="EMBL" id="SVA96307.1"/>
    </source>
</evidence>
<organism evidence="1">
    <name type="scientific">marine metagenome</name>
    <dbReference type="NCBI Taxonomy" id="408172"/>
    <lineage>
        <taxon>unclassified sequences</taxon>
        <taxon>metagenomes</taxon>
        <taxon>ecological metagenomes</taxon>
    </lineage>
</organism>
<name>A0A382A5I4_9ZZZZ</name>
<dbReference type="EMBL" id="UINC01023839">
    <property type="protein sequence ID" value="SVA96307.1"/>
    <property type="molecule type" value="Genomic_DNA"/>
</dbReference>
<gene>
    <name evidence="1" type="ORF">METZ01_LOCUS149161</name>
</gene>
<reference evidence="1" key="1">
    <citation type="submission" date="2018-05" db="EMBL/GenBank/DDBJ databases">
        <authorList>
            <person name="Lanie J.A."/>
            <person name="Ng W.-L."/>
            <person name="Kazmierczak K.M."/>
            <person name="Andrzejewski T.M."/>
            <person name="Davidsen T.M."/>
            <person name="Wayne K.J."/>
            <person name="Tettelin H."/>
            <person name="Glass J.I."/>
            <person name="Rusch D."/>
            <person name="Podicherti R."/>
            <person name="Tsui H.-C.T."/>
            <person name="Winkler M.E."/>
        </authorList>
    </citation>
    <scope>NUCLEOTIDE SEQUENCE</scope>
</reference>
<proteinExistence type="predicted"/>
<protein>
    <submittedName>
        <fullName evidence="1">Uncharacterized protein</fullName>
    </submittedName>
</protein>
<sequence length="444" mass="49152">MGTDTQPSPEQIAQHVRQSLPAGGLFAGHQWRVATQPFPLDKKTVQQLEQLGRVLLKFYQAANTIYRWSAEGRLPAWPSAWLDRGKPQSIIDLQRSKEFRAELPRVIRPDILLTDDGPRITELDSVPGGIGLTAWLNRAYTGAGAEVLGGATGMLDGFAGIFGDAANVRLVVSDESATYRPEMEWLAGQIDPGRFSVHGQDFADFGDGDAVYRFFELFDLPNVPTAEPLFAAAADKRISVTPPPKAFLEEKMLFALFHNRNLAETWRQQLGDSFQRTLEALLPQTWVIDPAPLPPHAAFPGLGLTDWQQLKNLSQKERNLILKISGYSEQAWGARGVWLGSDLPRDEWAAAVDQAIEGFDESPRILQRYHRPARVNAEWFDFELGQAQAMQGRVRLCPYYFVHGEFDTAKATLGGVLATICPADKKIIHGMSDAILAPCALGHA</sequence>